<gene>
    <name evidence="1" type="ORF">C5F50_02330</name>
</gene>
<organism evidence="1 2">
    <name type="scientific">Nitrosopumilus ureiphilus</name>
    <dbReference type="NCBI Taxonomy" id="1470067"/>
    <lineage>
        <taxon>Archaea</taxon>
        <taxon>Nitrososphaerota</taxon>
        <taxon>Nitrososphaeria</taxon>
        <taxon>Nitrosopumilales</taxon>
        <taxon>Nitrosopumilaceae</taxon>
        <taxon>Nitrosopumilus</taxon>
    </lineage>
</organism>
<accession>A0A7D5R9Z5</accession>
<protein>
    <submittedName>
        <fullName evidence="1">Uncharacterized protein</fullName>
    </submittedName>
</protein>
<reference evidence="1 2" key="1">
    <citation type="submission" date="2018-02" db="EMBL/GenBank/DDBJ databases">
        <title>Complete genome of Nitrosopumilus ureaphilus PS0.</title>
        <authorList>
            <person name="Qin W."/>
            <person name="Zheng Y."/>
            <person name="Stahl D.A."/>
        </authorList>
    </citation>
    <scope>NUCLEOTIDE SEQUENCE [LARGE SCALE GENOMIC DNA]</scope>
    <source>
        <strain evidence="1 2">PS0</strain>
    </source>
</reference>
<sequence length="69" mass="8275">MVKQYYIVLEEFDSQKDYGITIREQYAKCLSVLKKGEKINSAEFINEHFNEFTRKPRSKDTNCQPRKHC</sequence>
<proteinExistence type="predicted"/>
<dbReference type="AlphaFoldDB" id="A0A7D5R9Z5"/>
<evidence type="ECO:0000313" key="2">
    <source>
        <dbReference type="Proteomes" id="UP000509478"/>
    </source>
</evidence>
<dbReference type="Proteomes" id="UP000509478">
    <property type="component" value="Chromosome"/>
</dbReference>
<evidence type="ECO:0000313" key="1">
    <source>
        <dbReference type="EMBL" id="QLH06044.1"/>
    </source>
</evidence>
<dbReference type="EMBL" id="CP026995">
    <property type="protein sequence ID" value="QLH06044.1"/>
    <property type="molecule type" value="Genomic_DNA"/>
</dbReference>
<dbReference type="KEGG" id="nue:C5F50_02330"/>
<keyword evidence="2" id="KW-1185">Reference proteome</keyword>
<name>A0A7D5R9Z5_9ARCH</name>